<dbReference type="SMART" id="SM00213">
    <property type="entry name" value="UBQ"/>
    <property type="match status" value="1"/>
</dbReference>
<dbReference type="InterPro" id="IPR029071">
    <property type="entry name" value="Ubiquitin-like_domsf"/>
</dbReference>
<evidence type="ECO:0000259" key="2">
    <source>
        <dbReference type="PROSITE" id="PS50053"/>
    </source>
</evidence>
<dbReference type="GeneID" id="20082136"/>
<dbReference type="PRINTS" id="PR00348">
    <property type="entry name" value="UBIQUITIN"/>
</dbReference>
<reference evidence="4" key="1">
    <citation type="submission" date="2013-12" db="EMBL/GenBank/DDBJ databases">
        <title>The Genome Sequence of Aphanomyces invadans NJM9701.</title>
        <authorList>
            <consortium name="The Broad Institute Genomics Platform"/>
            <person name="Russ C."/>
            <person name="Tyler B."/>
            <person name="van West P."/>
            <person name="Dieguez-Uribeondo J."/>
            <person name="Young S.K."/>
            <person name="Zeng Q."/>
            <person name="Gargeya S."/>
            <person name="Fitzgerald M."/>
            <person name="Abouelleil A."/>
            <person name="Alvarado L."/>
            <person name="Chapman S.B."/>
            <person name="Gainer-Dewar J."/>
            <person name="Goldberg J."/>
            <person name="Griggs A."/>
            <person name="Gujja S."/>
            <person name="Hansen M."/>
            <person name="Howarth C."/>
            <person name="Imamovic A."/>
            <person name="Ireland A."/>
            <person name="Larimer J."/>
            <person name="McCowan C."/>
            <person name="Murphy C."/>
            <person name="Pearson M."/>
            <person name="Poon T.W."/>
            <person name="Priest M."/>
            <person name="Roberts A."/>
            <person name="Saif S."/>
            <person name="Shea T."/>
            <person name="Sykes S."/>
            <person name="Wortman J."/>
            <person name="Nusbaum C."/>
            <person name="Birren B."/>
        </authorList>
    </citation>
    <scope>NUCLEOTIDE SEQUENCE [LARGE SCALE GENOMIC DNA]</scope>
    <source>
        <strain evidence="4">NJM9701</strain>
    </source>
</reference>
<dbReference type="SMART" id="SM00184">
    <property type="entry name" value="RING"/>
    <property type="match status" value="1"/>
</dbReference>
<dbReference type="PROSITE" id="PS50089">
    <property type="entry name" value="ZF_RING_2"/>
    <property type="match status" value="1"/>
</dbReference>
<keyword evidence="1" id="KW-0863">Zinc-finger</keyword>
<proteinExistence type="predicted"/>
<name>A0A024UDI4_9STRA</name>
<dbReference type="eggNOG" id="KOG0001">
    <property type="taxonomic scope" value="Eukaryota"/>
</dbReference>
<evidence type="ECO:0000256" key="1">
    <source>
        <dbReference type="PROSITE-ProRule" id="PRU00175"/>
    </source>
</evidence>
<dbReference type="GO" id="GO:0008270">
    <property type="term" value="F:zinc ion binding"/>
    <property type="evidence" value="ECO:0007669"/>
    <property type="project" value="UniProtKB-KW"/>
</dbReference>
<dbReference type="VEuPathDB" id="FungiDB:H310_05086"/>
<keyword evidence="1" id="KW-0862">Zinc</keyword>
<evidence type="ECO:0000259" key="3">
    <source>
        <dbReference type="PROSITE" id="PS50089"/>
    </source>
</evidence>
<evidence type="ECO:0000313" key="4">
    <source>
        <dbReference type="EMBL" id="ETW03703.1"/>
    </source>
</evidence>
<dbReference type="EMBL" id="KI913959">
    <property type="protein sequence ID" value="ETW03703.1"/>
    <property type="molecule type" value="Genomic_DNA"/>
</dbReference>
<dbReference type="InterPro" id="IPR013083">
    <property type="entry name" value="Znf_RING/FYVE/PHD"/>
</dbReference>
<gene>
    <name evidence="4" type="ORF">H310_05086</name>
</gene>
<feature type="domain" description="RING-type" evidence="3">
    <location>
        <begin position="329"/>
        <end position="375"/>
    </location>
</feature>
<dbReference type="PROSITE" id="PS50053">
    <property type="entry name" value="UBIQUITIN_2"/>
    <property type="match status" value="1"/>
</dbReference>
<dbReference type="Gene3D" id="3.10.20.90">
    <property type="entry name" value="Phosphatidylinositol 3-kinase Catalytic Subunit, Chain A, domain 1"/>
    <property type="match status" value="1"/>
</dbReference>
<dbReference type="RefSeq" id="XP_008867932.1">
    <property type="nucleotide sequence ID" value="XM_008869710.1"/>
</dbReference>
<dbReference type="InterPro" id="IPR050158">
    <property type="entry name" value="Ubiquitin_ubiquitin-like"/>
</dbReference>
<sequence>MASAEVGDTMQVVWVDMATKRGGGTVEISLSDVRHLDNMTVYDLKQVLATKLRLSASTQVDLKLYGHSLPSGRASAYLPFLRVNAPRFVLAFTKRAATMPLFVKTISGRTVCLHVYAHETIGQVKAMLEDKDAIPVASRRLVYGGVELADWHTVSRYNIQPNATLHGLARLVGGSAMHGGPAAQPTTRSGGTVKFADVGNPDMMEVVSFSSAAPAWRCVGHGLNLMATCVNCTCDAFGSTVYIPQGFRPFNILEHRSRCPACDECVSPMSCGFYKCLWRFEGTKAGMHMSSGWNAAEGNVFHQYKSEGSSMVAWESLVVVARALKMKECVVCFEELRDLGVTSLLCNHRIHSTCLTQWTSSCRARHAHVTCPLCRARLS</sequence>
<dbReference type="SUPFAM" id="SSF57850">
    <property type="entry name" value="RING/U-box"/>
    <property type="match status" value="1"/>
</dbReference>
<dbReference type="InterPro" id="IPR001841">
    <property type="entry name" value="Znf_RING"/>
</dbReference>
<feature type="domain" description="Ubiquitin-like" evidence="2">
    <location>
        <begin position="99"/>
        <end position="174"/>
    </location>
</feature>
<organism evidence="4">
    <name type="scientific">Aphanomyces invadans</name>
    <dbReference type="NCBI Taxonomy" id="157072"/>
    <lineage>
        <taxon>Eukaryota</taxon>
        <taxon>Sar</taxon>
        <taxon>Stramenopiles</taxon>
        <taxon>Oomycota</taxon>
        <taxon>Saprolegniomycetes</taxon>
        <taxon>Saprolegniales</taxon>
        <taxon>Verrucalvaceae</taxon>
        <taxon>Aphanomyces</taxon>
    </lineage>
</organism>
<dbReference type="Pfam" id="PF13639">
    <property type="entry name" value="zf-RING_2"/>
    <property type="match status" value="1"/>
</dbReference>
<dbReference type="InterPro" id="IPR000626">
    <property type="entry name" value="Ubiquitin-like_dom"/>
</dbReference>
<dbReference type="InterPro" id="IPR019956">
    <property type="entry name" value="Ubiquitin_dom"/>
</dbReference>
<dbReference type="AlphaFoldDB" id="A0A024UDI4"/>
<dbReference type="Pfam" id="PF00240">
    <property type="entry name" value="ubiquitin"/>
    <property type="match status" value="1"/>
</dbReference>
<dbReference type="Gene3D" id="3.30.40.10">
    <property type="entry name" value="Zinc/RING finger domain, C3HC4 (zinc finger)"/>
    <property type="match status" value="1"/>
</dbReference>
<dbReference type="SUPFAM" id="SSF54236">
    <property type="entry name" value="Ubiquitin-like"/>
    <property type="match status" value="1"/>
</dbReference>
<keyword evidence="1" id="KW-0479">Metal-binding</keyword>
<evidence type="ECO:0008006" key="5">
    <source>
        <dbReference type="Google" id="ProtNLM"/>
    </source>
</evidence>
<dbReference type="OrthoDB" id="428577at2759"/>
<dbReference type="PANTHER" id="PTHR10666">
    <property type="entry name" value="UBIQUITIN"/>
    <property type="match status" value="1"/>
</dbReference>
<accession>A0A024UDI4</accession>
<protein>
    <recommendedName>
        <fullName evidence="5">RING-type domain-containing protein</fullName>
    </recommendedName>
</protein>